<dbReference type="GO" id="GO:0061617">
    <property type="term" value="C:MICOS complex"/>
    <property type="evidence" value="ECO:0007669"/>
    <property type="project" value="UniProtKB-UniRule"/>
</dbReference>
<comment type="caution">
    <text evidence="3">The sequence shown here is derived from an EMBL/GenBank/DDBJ whole genome shotgun (WGS) entry which is preliminary data.</text>
</comment>
<dbReference type="GO" id="GO:0042407">
    <property type="term" value="P:cristae formation"/>
    <property type="evidence" value="ECO:0007669"/>
    <property type="project" value="InterPro"/>
</dbReference>
<dbReference type="EMBL" id="JAQQPM010000006">
    <property type="protein sequence ID" value="KAK2072895.1"/>
    <property type="molecule type" value="Genomic_DNA"/>
</dbReference>
<protein>
    <recommendedName>
        <fullName evidence="1">MICOS complex subunit</fullName>
    </recommendedName>
</protein>
<feature type="compositionally biased region" description="Low complexity" evidence="2">
    <location>
        <begin position="71"/>
        <end position="83"/>
    </location>
</feature>
<dbReference type="Pfam" id="PF09769">
    <property type="entry name" value="ApoO"/>
    <property type="match status" value="1"/>
</dbReference>
<keyword evidence="1" id="KW-0496">Mitochondrion</keyword>
<organism evidence="3 4">
    <name type="scientific">Phyllachora maydis</name>
    <dbReference type="NCBI Taxonomy" id="1825666"/>
    <lineage>
        <taxon>Eukaryota</taxon>
        <taxon>Fungi</taxon>
        <taxon>Dikarya</taxon>
        <taxon>Ascomycota</taxon>
        <taxon>Pezizomycotina</taxon>
        <taxon>Sordariomycetes</taxon>
        <taxon>Sordariomycetidae</taxon>
        <taxon>Phyllachorales</taxon>
        <taxon>Phyllachoraceae</taxon>
        <taxon>Phyllachora</taxon>
    </lineage>
</organism>
<dbReference type="GO" id="GO:0044284">
    <property type="term" value="C:mitochondrial crista junction"/>
    <property type="evidence" value="ECO:0007669"/>
    <property type="project" value="TreeGrafter"/>
</dbReference>
<keyword evidence="1" id="KW-0472">Membrane</keyword>
<comment type="function">
    <text evidence="1">Component of the MICOS complex, a large protein complex of the mitochondrial inner membrane that plays crucial roles in the maintenance of crista junctions, inner membrane architecture, and formation of contact sites to the outer membrane.</text>
</comment>
<proteinExistence type="predicted"/>
<dbReference type="InterPro" id="IPR033181">
    <property type="entry name" value="Mic26_fungi"/>
</dbReference>
<keyword evidence="4" id="KW-1185">Reference proteome</keyword>
<dbReference type="PANTHER" id="PTHR28268">
    <property type="entry name" value="MICOS SUBUNIT MIC26"/>
    <property type="match status" value="1"/>
</dbReference>
<comment type="subunit">
    <text evidence="1">Component of the mitochondrial contact site and cristae organizing system (MICOS) complex.</text>
</comment>
<evidence type="ECO:0000313" key="3">
    <source>
        <dbReference type="EMBL" id="KAK2072895.1"/>
    </source>
</evidence>
<dbReference type="InterPro" id="IPR019166">
    <property type="entry name" value="MIC26/MIC27"/>
</dbReference>
<dbReference type="Proteomes" id="UP001217918">
    <property type="component" value="Unassembled WGS sequence"/>
</dbReference>
<accession>A0AAD9I946</accession>
<evidence type="ECO:0000256" key="2">
    <source>
        <dbReference type="SAM" id="MobiDB-lite"/>
    </source>
</evidence>
<dbReference type="PANTHER" id="PTHR28268:SF1">
    <property type="entry name" value="MICOS SUBUNIT MIC26"/>
    <property type="match status" value="1"/>
</dbReference>
<sequence>MAARVLLQRTAAPLTATLLAGTVMAYPRLVHAEAPAEAHFAKRKPIYDDFETRLTSPYQPPHTAPSPASPTPTDASSSPSAAARPRRRPTPTDRLAAHVRTARLFLHQQAAAAEDGVNGALARAFDAEQAFTATVASLAPARQSGERLMPGAVYVLVASMAGSIVARNRGLVLRAAAPLAFGVAAAWAVLPVTAANVAALLWTYEQRVPALAGAHVRAREGVQKGVWFARVHAELAKRKVEETVRDARETVEGWVRKGN</sequence>
<keyword evidence="1" id="KW-0812">Transmembrane</keyword>
<feature type="transmembrane region" description="Helical" evidence="1">
    <location>
        <begin position="148"/>
        <end position="166"/>
    </location>
</feature>
<feature type="compositionally biased region" description="Pro residues" evidence="2">
    <location>
        <begin position="58"/>
        <end position="70"/>
    </location>
</feature>
<feature type="transmembrane region" description="Helical" evidence="1">
    <location>
        <begin position="178"/>
        <end position="202"/>
    </location>
</feature>
<keyword evidence="1" id="KW-1133">Transmembrane helix</keyword>
<keyword evidence="1" id="KW-0999">Mitochondrion inner membrane</keyword>
<reference evidence="3" key="1">
    <citation type="journal article" date="2023" name="Mol. Plant Microbe Interact.">
        <title>Elucidating the Obligate Nature and Biological Capacity of an Invasive Fungal Corn Pathogen.</title>
        <authorList>
            <person name="MacCready J.S."/>
            <person name="Roggenkamp E.M."/>
            <person name="Gdanetz K."/>
            <person name="Chilvers M.I."/>
        </authorList>
    </citation>
    <scope>NUCLEOTIDE SEQUENCE</scope>
    <source>
        <strain evidence="3">PM02</strain>
    </source>
</reference>
<evidence type="ECO:0000256" key="1">
    <source>
        <dbReference type="RuleBase" id="RU363021"/>
    </source>
</evidence>
<feature type="region of interest" description="Disordered" evidence="2">
    <location>
        <begin position="52"/>
        <end position="93"/>
    </location>
</feature>
<gene>
    <name evidence="3" type="ORF">P8C59_007221</name>
</gene>
<dbReference type="AlphaFoldDB" id="A0AAD9I946"/>
<evidence type="ECO:0000313" key="4">
    <source>
        <dbReference type="Proteomes" id="UP001217918"/>
    </source>
</evidence>
<name>A0AAD9I946_9PEZI</name>
<comment type="subcellular location">
    <subcellularLocation>
        <location evidence="1">Mitochondrion inner membrane</location>
    </subcellularLocation>
</comment>